<dbReference type="RefSeq" id="WP_066852979.1">
    <property type="nucleotide sequence ID" value="NZ_JXMS01000005.1"/>
</dbReference>
<protein>
    <submittedName>
        <fullName evidence="1">Uncharacterized protein</fullName>
    </submittedName>
</protein>
<dbReference type="NCBIfam" id="TIGR02552">
    <property type="entry name" value="LcrH_SycD"/>
    <property type="match status" value="1"/>
</dbReference>
<dbReference type="Proteomes" id="UP000091979">
    <property type="component" value="Unassembled WGS sequence"/>
</dbReference>
<dbReference type="InterPro" id="IPR011990">
    <property type="entry name" value="TPR-like_helical_dom_sf"/>
</dbReference>
<dbReference type="Gene3D" id="1.25.40.10">
    <property type="entry name" value="Tetratricopeptide repeat domain"/>
    <property type="match status" value="1"/>
</dbReference>
<name>A0A1B7XI68_9BACT</name>
<sequence>MTQSIDDVPFTVQAVGALAESALRGDIILKEELGVTDGQMEAMYAVAYHQLQEGQLDGAIKTFSVLSMLNPKEYKYVLGIASCFHAKGEHELAGMYYIIASGLGDDDPVPFLHAAECMLAKNNVESAHNALRLAIELAGTKPQYAPMRKRAEIMLEEIYG</sequence>
<dbReference type="SUPFAM" id="SSF48452">
    <property type="entry name" value="TPR-like"/>
    <property type="match status" value="1"/>
</dbReference>
<evidence type="ECO:0000313" key="2">
    <source>
        <dbReference type="Proteomes" id="UP000091979"/>
    </source>
</evidence>
<evidence type="ECO:0000313" key="1">
    <source>
        <dbReference type="EMBL" id="OBQ55203.1"/>
    </source>
</evidence>
<reference evidence="1 2" key="1">
    <citation type="submission" date="2015-01" db="EMBL/GenBank/DDBJ databases">
        <title>Desulfovibrio sp. JC271 draft genome sequence.</title>
        <authorList>
            <person name="Shivani Y."/>
            <person name="Subhash Y."/>
            <person name="Sasikala C."/>
            <person name="Ramana C.V."/>
        </authorList>
    </citation>
    <scope>NUCLEOTIDE SEQUENCE [LARGE SCALE GENOMIC DNA]</scope>
    <source>
        <strain evidence="1 2">JC271</strain>
    </source>
</reference>
<dbReference type="InterPro" id="IPR005415">
    <property type="entry name" value="T3SS_Ca_resp_chp_LcrH/SycD"/>
</dbReference>
<dbReference type="EMBL" id="JXMS01000005">
    <property type="protein sequence ID" value="OBQ55203.1"/>
    <property type="molecule type" value="Genomic_DNA"/>
</dbReference>
<comment type="caution">
    <text evidence="1">The sequence shown here is derived from an EMBL/GenBank/DDBJ whole genome shotgun (WGS) entry which is preliminary data.</text>
</comment>
<gene>
    <name evidence="1" type="ORF">SP90_04360</name>
</gene>
<keyword evidence="2" id="KW-1185">Reference proteome</keyword>
<accession>A0A1B7XI68</accession>
<proteinExistence type="predicted"/>
<organism evidence="1 2">
    <name type="scientific">Halodesulfovibrio spirochaetisodalis</name>
    <dbReference type="NCBI Taxonomy" id="1560234"/>
    <lineage>
        <taxon>Bacteria</taxon>
        <taxon>Pseudomonadati</taxon>
        <taxon>Thermodesulfobacteriota</taxon>
        <taxon>Desulfovibrionia</taxon>
        <taxon>Desulfovibrionales</taxon>
        <taxon>Desulfovibrionaceae</taxon>
        <taxon>Halodesulfovibrio</taxon>
    </lineage>
</organism>
<dbReference type="PRINTS" id="PR01595">
    <property type="entry name" value="SYCDCHAPRONE"/>
</dbReference>
<dbReference type="OrthoDB" id="8591320at2"/>
<dbReference type="STRING" id="1560234.SP90_04360"/>
<dbReference type="AlphaFoldDB" id="A0A1B7XI68"/>
<dbReference type="PATRIC" id="fig|1560234.3.peg.2820"/>